<evidence type="ECO:0000313" key="11">
    <source>
        <dbReference type="EMBL" id="KAG0013457.1"/>
    </source>
</evidence>
<feature type="compositionally biased region" description="Polar residues" evidence="8">
    <location>
        <begin position="216"/>
        <end position="229"/>
    </location>
</feature>
<feature type="region of interest" description="Disordered" evidence="8">
    <location>
        <begin position="821"/>
        <end position="885"/>
    </location>
</feature>
<evidence type="ECO:0000256" key="7">
    <source>
        <dbReference type="ARBA" id="ARBA00023242"/>
    </source>
</evidence>
<feature type="compositionally biased region" description="Polar residues" evidence="8">
    <location>
        <begin position="868"/>
        <end position="885"/>
    </location>
</feature>
<dbReference type="GO" id="GO:0008270">
    <property type="term" value="F:zinc ion binding"/>
    <property type="evidence" value="ECO:0007669"/>
    <property type="project" value="UniProtKB-KW"/>
</dbReference>
<name>A0A9P6SZW3_9FUNG</name>
<feature type="region of interest" description="Disordered" evidence="8">
    <location>
        <begin position="282"/>
        <end position="312"/>
    </location>
</feature>
<dbReference type="InterPro" id="IPR015408">
    <property type="entry name" value="Znf_Mcm10/DnaG"/>
</dbReference>
<keyword evidence="5" id="KW-0863">Zinc-finger</keyword>
<dbReference type="GO" id="GO:0003688">
    <property type="term" value="F:DNA replication origin binding"/>
    <property type="evidence" value="ECO:0007669"/>
    <property type="project" value="TreeGrafter"/>
</dbReference>
<feature type="compositionally biased region" description="Polar residues" evidence="8">
    <location>
        <begin position="793"/>
        <end position="802"/>
    </location>
</feature>
<sequence length="885" mass="97321">MDKDRDKDNYKGKDMTEDHENINQSAESEKRQKATHAAVKSNSVIRNAMPGPDPVETSSSSEDEDIALLEEVTRIKAQLEAKLRAKQLRRMAKSKSTDTFQEQTPDVIESHMAPINNDPEDKCDLMLTPMRARSQPQLSCTPKRESPPGTGEDDNRSISDMTTPTKRPSPLVSPGFRTPSPPPRTRFLMSPPSGASSRKRQHSPSPLPRGSSLSLAQQRARNDSSTPTSARRLRAMDEPTSTPVKRLLAPTVKGAVDLFQDQFDEDLDDVYLDTVLDDEELEQSAPDTLGDQKVSSQSATTDPNEDRGISNTSSRVLRSAAGGGAATNPTLIEVVEAQKQKREAEKARQQLPKATFHTVAVSRRKLSTAESTKLRHTQGHDPITGLMITNRITSCEDMASMTHGLRIIPIKDSDRIRENSIQRSSSSILTGRLSNTSKKIADDSESENWLVAGVVGAKSKERVTAKKVKYCHFQLCDLQSSLINVFMFREVMARHYEKIRTGDVVAIMNPKVLHQAERSGALGVEVEHPDCLLVVGTSADFGMCEAVKLNGEKCGRLLDIRASAYCNYHIMMATNKRRNQRGSLIAGTSSIYDLDKPPLQAGAPAMPRKIGGAPQSSHSSEKLRMMARESKETTYIFDDGGVGTSALMDHKNPRKGPQQPEDSLSAFLMNQNNPGGQYLRQAKASKDVAWAKDVTSPRSSYYVGGLETPTNSSELFPSEMIRRMGYDPVSGQFVPGSPKRMNDDLQARERSIRLLTERVRSPPAPMRPLTDLLPLDRKRTIDVKGTTRPIAQPRSSKLTSSLARGGKEVQGDVFFGDQRSRSSVAASITPPKKWINLDDGSSASDSDSESSILSLSKQREKNLLESRAAQSRTSAANNDSLRSTV</sequence>
<comment type="subcellular location">
    <subcellularLocation>
        <location evidence="1">Nucleus</location>
    </subcellularLocation>
</comment>
<keyword evidence="7" id="KW-0539">Nucleus</keyword>
<accession>A0A9P6SZW3</accession>
<feature type="compositionally biased region" description="Low complexity" evidence="8">
    <location>
        <begin position="837"/>
        <end position="856"/>
    </location>
</feature>
<dbReference type="Pfam" id="PF09329">
    <property type="entry name" value="zf-primase"/>
    <property type="match status" value="1"/>
</dbReference>
<evidence type="ECO:0008006" key="13">
    <source>
        <dbReference type="Google" id="ProtNLM"/>
    </source>
</evidence>
<feature type="region of interest" description="Disordered" evidence="8">
    <location>
        <begin position="89"/>
        <end position="246"/>
    </location>
</feature>
<keyword evidence="12" id="KW-1185">Reference proteome</keyword>
<dbReference type="GO" id="GO:0006270">
    <property type="term" value="P:DNA replication initiation"/>
    <property type="evidence" value="ECO:0007669"/>
    <property type="project" value="InterPro"/>
</dbReference>
<evidence type="ECO:0000313" key="12">
    <source>
        <dbReference type="Proteomes" id="UP000703661"/>
    </source>
</evidence>
<dbReference type="AlphaFoldDB" id="A0A9P6SZW3"/>
<evidence type="ECO:0000256" key="6">
    <source>
        <dbReference type="ARBA" id="ARBA00022833"/>
    </source>
</evidence>
<dbReference type="InterPro" id="IPR040184">
    <property type="entry name" value="Mcm10"/>
</dbReference>
<proteinExistence type="inferred from homology"/>
<evidence type="ECO:0000256" key="4">
    <source>
        <dbReference type="ARBA" id="ARBA00022723"/>
    </source>
</evidence>
<evidence type="ECO:0000256" key="3">
    <source>
        <dbReference type="ARBA" id="ARBA00022705"/>
    </source>
</evidence>
<evidence type="ECO:0000259" key="9">
    <source>
        <dbReference type="Pfam" id="PF09329"/>
    </source>
</evidence>
<comment type="caution">
    <text evidence="11">The sequence shown here is derived from an EMBL/GenBank/DDBJ whole genome shotgun (WGS) entry which is preliminary data.</text>
</comment>
<evidence type="ECO:0000256" key="8">
    <source>
        <dbReference type="SAM" id="MobiDB-lite"/>
    </source>
</evidence>
<feature type="region of interest" description="Disordered" evidence="8">
    <location>
        <begin position="1"/>
        <end position="63"/>
    </location>
</feature>
<feature type="region of interest" description="Disordered" evidence="8">
    <location>
        <begin position="783"/>
        <end position="804"/>
    </location>
</feature>
<keyword evidence="3" id="KW-0235">DNA replication</keyword>
<comment type="similarity">
    <text evidence="2">Belongs to the MCM10 family.</text>
</comment>
<dbReference type="PANTHER" id="PTHR13454:SF11">
    <property type="entry name" value="PROTEIN MCM10 HOMOLOG"/>
    <property type="match status" value="1"/>
</dbReference>
<dbReference type="EMBL" id="JAAAID010000843">
    <property type="protein sequence ID" value="KAG0013457.1"/>
    <property type="molecule type" value="Genomic_DNA"/>
</dbReference>
<organism evidence="11 12">
    <name type="scientific">Entomortierella chlamydospora</name>
    <dbReference type="NCBI Taxonomy" id="101097"/>
    <lineage>
        <taxon>Eukaryota</taxon>
        <taxon>Fungi</taxon>
        <taxon>Fungi incertae sedis</taxon>
        <taxon>Mucoromycota</taxon>
        <taxon>Mortierellomycotina</taxon>
        <taxon>Mortierellomycetes</taxon>
        <taxon>Mortierellales</taxon>
        <taxon>Mortierellaceae</taxon>
        <taxon>Entomortierella</taxon>
    </lineage>
</organism>
<protein>
    <recommendedName>
        <fullName evidence="13">Zinc finger Mcm10/DnaG-type domain-containing protein</fullName>
    </recommendedName>
</protein>
<dbReference type="Pfam" id="PF22379">
    <property type="entry name" value="OB_MCM10"/>
    <property type="match status" value="1"/>
</dbReference>
<dbReference type="Proteomes" id="UP000703661">
    <property type="component" value="Unassembled WGS sequence"/>
</dbReference>
<feature type="non-terminal residue" evidence="11">
    <location>
        <position position="1"/>
    </location>
</feature>
<dbReference type="GO" id="GO:0003697">
    <property type="term" value="F:single-stranded DNA binding"/>
    <property type="evidence" value="ECO:0007669"/>
    <property type="project" value="InterPro"/>
</dbReference>
<dbReference type="Gene3D" id="2.40.50.140">
    <property type="entry name" value="Nucleic acid-binding proteins"/>
    <property type="match status" value="1"/>
</dbReference>
<evidence type="ECO:0000256" key="5">
    <source>
        <dbReference type="ARBA" id="ARBA00022771"/>
    </source>
</evidence>
<feature type="domain" description="Zinc finger Mcm10/DnaG-type" evidence="9">
    <location>
        <begin position="536"/>
        <end position="581"/>
    </location>
</feature>
<evidence type="ECO:0000256" key="1">
    <source>
        <dbReference type="ARBA" id="ARBA00004123"/>
    </source>
</evidence>
<gene>
    <name evidence="11" type="ORF">BGZ80_011061</name>
</gene>
<keyword evidence="4" id="KW-0479">Metal-binding</keyword>
<feature type="compositionally biased region" description="Basic and acidic residues" evidence="8">
    <location>
        <begin position="1"/>
        <end position="32"/>
    </location>
</feature>
<reference evidence="11" key="1">
    <citation type="journal article" date="2020" name="Fungal Divers.">
        <title>Resolving the Mortierellaceae phylogeny through synthesis of multi-gene phylogenetics and phylogenomics.</title>
        <authorList>
            <person name="Vandepol N."/>
            <person name="Liber J."/>
            <person name="Desiro A."/>
            <person name="Na H."/>
            <person name="Kennedy M."/>
            <person name="Barry K."/>
            <person name="Grigoriev I.V."/>
            <person name="Miller A.N."/>
            <person name="O'Donnell K."/>
            <person name="Stajich J.E."/>
            <person name="Bonito G."/>
        </authorList>
    </citation>
    <scope>NUCLEOTIDE SEQUENCE</scope>
    <source>
        <strain evidence="11">NRRL 2769</strain>
    </source>
</reference>
<evidence type="ECO:0000256" key="2">
    <source>
        <dbReference type="ARBA" id="ARBA00009679"/>
    </source>
</evidence>
<dbReference type="InterPro" id="IPR012340">
    <property type="entry name" value="NA-bd_OB-fold"/>
</dbReference>
<evidence type="ECO:0000259" key="10">
    <source>
        <dbReference type="Pfam" id="PF22379"/>
    </source>
</evidence>
<feature type="compositionally biased region" description="Polar residues" evidence="8">
    <location>
        <begin position="293"/>
        <end position="302"/>
    </location>
</feature>
<keyword evidence="6" id="KW-0862">Zinc</keyword>
<dbReference type="InterPro" id="IPR055065">
    <property type="entry name" value="OB_MCM10"/>
</dbReference>
<dbReference type="GO" id="GO:0043596">
    <property type="term" value="C:nuclear replication fork"/>
    <property type="evidence" value="ECO:0007669"/>
    <property type="project" value="TreeGrafter"/>
</dbReference>
<feature type="domain" description="MCM10 OB-fold" evidence="10">
    <location>
        <begin position="415"/>
        <end position="531"/>
    </location>
</feature>
<dbReference type="PANTHER" id="PTHR13454">
    <property type="entry name" value="PROTEIN MCM10 HOMOLOG"/>
    <property type="match status" value="1"/>
</dbReference>